<protein>
    <submittedName>
        <fullName evidence="1">Uncharacterized protein</fullName>
    </submittedName>
</protein>
<dbReference type="EMBL" id="JACOON010000004">
    <property type="protein sequence ID" value="MBC5648466.1"/>
    <property type="molecule type" value="Genomic_DNA"/>
</dbReference>
<reference evidence="1 2" key="1">
    <citation type="submission" date="2020-08" db="EMBL/GenBank/DDBJ databases">
        <title>Genome public.</title>
        <authorList>
            <person name="Liu C."/>
            <person name="Sun Q."/>
        </authorList>
    </citation>
    <scope>NUCLEOTIDE SEQUENCE [LARGE SCALE GENOMIC DNA]</scope>
    <source>
        <strain evidence="1 2">NSJ-35</strain>
    </source>
</reference>
<evidence type="ECO:0000313" key="1">
    <source>
        <dbReference type="EMBL" id="MBC5648466.1"/>
    </source>
</evidence>
<accession>A0ABR7EFE8</accession>
<comment type="caution">
    <text evidence="1">The sequence shown here is derived from an EMBL/GenBank/DDBJ whole genome shotgun (WGS) entry which is preliminary data.</text>
</comment>
<sequence length="95" mass="10933">MNELEPIYICNPEKNTKCSKSGCYTNPHSAYPDRSFCSSTRFPEFAMLDTDGKPIIDGGSNDFRLMTNEKYRTQIEKISKGHIVLRINREGFKSY</sequence>
<gene>
    <name evidence="1" type="ORF">H8S18_08975</name>
</gene>
<evidence type="ECO:0000313" key="2">
    <source>
        <dbReference type="Proteomes" id="UP000606889"/>
    </source>
</evidence>
<name>A0ABR7EFE8_9FIRM</name>
<dbReference type="Proteomes" id="UP000606889">
    <property type="component" value="Unassembled WGS sequence"/>
</dbReference>
<proteinExistence type="predicted"/>
<organism evidence="1 2">
    <name type="scientific">Christensenella tenuis</name>
    <dbReference type="NCBI Taxonomy" id="2763033"/>
    <lineage>
        <taxon>Bacteria</taxon>
        <taxon>Bacillati</taxon>
        <taxon>Bacillota</taxon>
        <taxon>Clostridia</taxon>
        <taxon>Christensenellales</taxon>
        <taxon>Christensenellaceae</taxon>
        <taxon>Christensenella</taxon>
    </lineage>
</organism>
<dbReference type="RefSeq" id="WP_186857969.1">
    <property type="nucleotide sequence ID" value="NZ_JACOON010000004.1"/>
</dbReference>
<keyword evidence="2" id="KW-1185">Reference proteome</keyword>